<name>A0A5K3FZ95_MESCO</name>
<organism evidence="1">
    <name type="scientific">Mesocestoides corti</name>
    <name type="common">Flatworm</name>
    <dbReference type="NCBI Taxonomy" id="53468"/>
    <lineage>
        <taxon>Eukaryota</taxon>
        <taxon>Metazoa</taxon>
        <taxon>Spiralia</taxon>
        <taxon>Lophotrochozoa</taxon>
        <taxon>Platyhelminthes</taxon>
        <taxon>Cestoda</taxon>
        <taxon>Eucestoda</taxon>
        <taxon>Cyclophyllidea</taxon>
        <taxon>Mesocestoididae</taxon>
        <taxon>Mesocestoides</taxon>
    </lineage>
</organism>
<protein>
    <submittedName>
        <fullName evidence="1">Nuclear receptor domain-containing protein</fullName>
    </submittedName>
</protein>
<dbReference type="WBParaSite" id="MCU_013290-RA">
    <property type="protein sequence ID" value="MCU_013290-RA"/>
    <property type="gene ID" value="MCU_013290"/>
</dbReference>
<reference evidence="1" key="1">
    <citation type="submission" date="2019-11" db="UniProtKB">
        <authorList>
            <consortium name="WormBaseParasite"/>
        </authorList>
    </citation>
    <scope>IDENTIFICATION</scope>
</reference>
<dbReference type="AlphaFoldDB" id="A0A5K3FZ95"/>
<sequence>APLAEYEGADSPEAGATAAASYNHSAWISRTLEMDCSPAIPSSPSCPADSNLCSCCRFNKLELEQANL</sequence>
<accession>A0A5K3FZ95</accession>
<proteinExistence type="predicted"/>
<evidence type="ECO:0000313" key="1">
    <source>
        <dbReference type="WBParaSite" id="MCU_013290-RA"/>
    </source>
</evidence>